<accession>A0A6P6FGQ9</accession>
<dbReference type="AlphaFoldDB" id="A0A6P6FGQ9"/>
<dbReference type="PROSITE" id="PS50280">
    <property type="entry name" value="SET"/>
    <property type="match status" value="1"/>
</dbReference>
<name>A0A6P6FGQ9_BOMIM</name>
<evidence type="ECO:0000313" key="3">
    <source>
        <dbReference type="RefSeq" id="XP_024227089.1"/>
    </source>
</evidence>
<proteinExistence type="predicted"/>
<reference evidence="3" key="1">
    <citation type="submission" date="2025-08" db="UniProtKB">
        <authorList>
            <consortium name="RefSeq"/>
        </authorList>
    </citation>
    <scope>IDENTIFICATION</scope>
</reference>
<dbReference type="InterPro" id="IPR001214">
    <property type="entry name" value="SET_dom"/>
</dbReference>
<dbReference type="InterPro" id="IPR046341">
    <property type="entry name" value="SET_dom_sf"/>
</dbReference>
<feature type="domain" description="SET" evidence="1">
    <location>
        <begin position="60"/>
        <end position="288"/>
    </location>
</feature>
<keyword evidence="2" id="KW-1185">Reference proteome</keyword>
<dbReference type="Pfam" id="PF00856">
    <property type="entry name" value="SET"/>
    <property type="match status" value="1"/>
</dbReference>
<dbReference type="CDD" id="cd20071">
    <property type="entry name" value="SET_SMYD"/>
    <property type="match status" value="1"/>
</dbReference>
<dbReference type="GO" id="GO:0008276">
    <property type="term" value="F:protein methyltransferase activity"/>
    <property type="evidence" value="ECO:0007669"/>
    <property type="project" value="UniProtKB-ARBA"/>
</dbReference>
<dbReference type="PANTHER" id="PTHR46455:SF3">
    <property type="entry name" value="SET AND MYND DOMAIN CONTAINING, ARTHROPOD-SPECIFIC, MEMBER 9, ISOFORM A-RELATED"/>
    <property type="match status" value="1"/>
</dbReference>
<dbReference type="PANTHER" id="PTHR46455">
    <property type="entry name" value="SET AND MYND DOMAIN CONTAINING, ARTHROPOD-SPECIFIC, MEMBER 4, ISOFORM A"/>
    <property type="match status" value="1"/>
</dbReference>
<dbReference type="Gene3D" id="2.170.270.10">
    <property type="entry name" value="SET domain"/>
    <property type="match status" value="1"/>
</dbReference>
<dbReference type="KEGG" id="bim:100745226"/>
<dbReference type="SMART" id="SM00317">
    <property type="entry name" value="SET"/>
    <property type="match status" value="1"/>
</dbReference>
<sequence>MKYWLQYHHPLGSVVRIFQASHSRVSLFNMSFQDIIEPEKVEEVLLSHLKENKIFLKGPKPWTIRSSLLGGRGLFATRDIKQNELIFIDSPLLVGPKYIGKYFEMCVSCYKNECALFPCDRGCGLPVCSTQCENSPKHVNYECEYLKSLVPTCGTDWSPNLLLAVVPIRALFLTEQQRKCLATLQSDKNLTCYPEIEQLKKNVTNSPSEEDMELMKHMCRILNTNSFETIMVHDKEHSVSLRGLYSIASFQNHCCVPNTRHHFDGEFRMYVSAALPIAAGEEITSTYTSLFWDTTLRRKFLSITKHFSCMCKRCSDPTEFKSRLGALLCASDKCSGELLPLDPLNMTTPWICDKCAITLNHRQICSIRSGIAGIIKEVLCKTPREIYKFLQKELSLLTPWSNYCIVDMKFRIVSYYGRSDGAKWEDLSDTELNLKAKFCNDLLSVLDDLNCGDCRKRGLILYELYCTNLEKIKRFKQQPNIEEVDENQRILEKAITILQNDIISAVTFEHDKNYFKQPIAV</sequence>
<dbReference type="Proteomes" id="UP000515180">
    <property type="component" value="Unplaced"/>
</dbReference>
<dbReference type="GO" id="GO:0008170">
    <property type="term" value="F:N-methyltransferase activity"/>
    <property type="evidence" value="ECO:0007669"/>
    <property type="project" value="UniProtKB-ARBA"/>
</dbReference>
<dbReference type="Gene3D" id="1.10.220.160">
    <property type="match status" value="1"/>
</dbReference>
<dbReference type="SUPFAM" id="SSF82199">
    <property type="entry name" value="SET domain"/>
    <property type="match status" value="1"/>
</dbReference>
<organism evidence="2 3">
    <name type="scientific">Bombus impatiens</name>
    <name type="common">Bumblebee</name>
    <dbReference type="NCBI Taxonomy" id="132113"/>
    <lineage>
        <taxon>Eukaryota</taxon>
        <taxon>Metazoa</taxon>
        <taxon>Ecdysozoa</taxon>
        <taxon>Arthropoda</taxon>
        <taxon>Hexapoda</taxon>
        <taxon>Insecta</taxon>
        <taxon>Pterygota</taxon>
        <taxon>Neoptera</taxon>
        <taxon>Endopterygota</taxon>
        <taxon>Hymenoptera</taxon>
        <taxon>Apocrita</taxon>
        <taxon>Aculeata</taxon>
        <taxon>Apoidea</taxon>
        <taxon>Anthophila</taxon>
        <taxon>Apidae</taxon>
        <taxon>Bombus</taxon>
        <taxon>Pyrobombus</taxon>
    </lineage>
</organism>
<dbReference type="Gene3D" id="6.10.140.2220">
    <property type="match status" value="1"/>
</dbReference>
<dbReference type="InterPro" id="IPR053010">
    <property type="entry name" value="SET_SmydA-8"/>
</dbReference>
<evidence type="ECO:0000259" key="1">
    <source>
        <dbReference type="PROSITE" id="PS50280"/>
    </source>
</evidence>
<gene>
    <name evidence="3" type="primary">LOC100745226</name>
</gene>
<evidence type="ECO:0000313" key="2">
    <source>
        <dbReference type="Proteomes" id="UP000515180"/>
    </source>
</evidence>
<dbReference type="GO" id="GO:0008757">
    <property type="term" value="F:S-adenosylmethionine-dependent methyltransferase activity"/>
    <property type="evidence" value="ECO:0007669"/>
    <property type="project" value="UniProtKB-ARBA"/>
</dbReference>
<protein>
    <submittedName>
        <fullName evidence="3">SET domain-containing protein SmydA-8 isoform X1</fullName>
    </submittedName>
</protein>
<dbReference type="GeneID" id="100745226"/>
<dbReference type="RefSeq" id="XP_024227089.1">
    <property type="nucleotide sequence ID" value="XM_024371321.2"/>
</dbReference>
<dbReference type="OrthoDB" id="5945798at2759"/>